<name>A0ABW6ICN9_9CYAN</name>
<accession>A0ABW6ICN9</accession>
<reference evidence="1 2" key="1">
    <citation type="submission" date="2024-10" db="EMBL/GenBank/DDBJ databases">
        <authorList>
            <person name="Ratan Roy A."/>
            <person name="Morales Sandoval P.H."/>
            <person name="De Los Santos Villalobos S."/>
            <person name="Chakraborty S."/>
            <person name="Mukherjee J."/>
        </authorList>
    </citation>
    <scope>NUCLEOTIDE SEQUENCE [LARGE SCALE GENOMIC DNA]</scope>
    <source>
        <strain evidence="1 2">S1</strain>
    </source>
</reference>
<evidence type="ECO:0008006" key="3">
    <source>
        <dbReference type="Google" id="ProtNLM"/>
    </source>
</evidence>
<sequence length="227" mass="24364">MQPQILVSLLGTGAIALVACSPMTLPAADTRSELINTSATAQTRDNVWASRFVLATSPPGWTIAPCEGTAPFLCFYQQGQLAGTLELQQWTLEQMPEFEQALAAAGLNQTQIDLEDLTQLGQMRVALTAQVADFYQTLEQDRAAEAIAFTAESPVEVAVGSLPGLRYGFQQTDPAGTVQEQTIGYIAFDGQTLYVITTTAPYDSPPGFGQLVDLQALQPYLDSVVRG</sequence>
<proteinExistence type="predicted"/>
<protein>
    <recommendedName>
        <fullName evidence="3">DUF1795 domain-containing protein</fullName>
    </recommendedName>
</protein>
<gene>
    <name evidence="1" type="ORF">ACFVKH_04180</name>
</gene>
<organism evidence="1 2">
    <name type="scientific">Almyronema epifaneia S1</name>
    <dbReference type="NCBI Taxonomy" id="2991925"/>
    <lineage>
        <taxon>Bacteria</taxon>
        <taxon>Bacillati</taxon>
        <taxon>Cyanobacteriota</taxon>
        <taxon>Cyanophyceae</taxon>
        <taxon>Nodosilineales</taxon>
        <taxon>Nodosilineaceae</taxon>
        <taxon>Almyronema</taxon>
        <taxon>Almyronema epifaneia</taxon>
    </lineage>
</organism>
<dbReference type="RefSeq" id="WP_377962077.1">
    <property type="nucleotide sequence ID" value="NZ_JBHZOL010000024.1"/>
</dbReference>
<keyword evidence="2" id="KW-1185">Reference proteome</keyword>
<evidence type="ECO:0000313" key="2">
    <source>
        <dbReference type="Proteomes" id="UP001600165"/>
    </source>
</evidence>
<feature type="non-terminal residue" evidence="1">
    <location>
        <position position="227"/>
    </location>
</feature>
<dbReference type="Proteomes" id="UP001600165">
    <property type="component" value="Unassembled WGS sequence"/>
</dbReference>
<evidence type="ECO:0000313" key="1">
    <source>
        <dbReference type="EMBL" id="MFE4105465.1"/>
    </source>
</evidence>
<dbReference type="EMBL" id="JBHZOL010000024">
    <property type="protein sequence ID" value="MFE4105465.1"/>
    <property type="molecule type" value="Genomic_DNA"/>
</dbReference>
<comment type="caution">
    <text evidence="1">The sequence shown here is derived from an EMBL/GenBank/DDBJ whole genome shotgun (WGS) entry which is preliminary data.</text>
</comment>